<dbReference type="SMART" id="SM00646">
    <property type="entry name" value="Ami_3"/>
    <property type="match status" value="1"/>
</dbReference>
<protein>
    <recommendedName>
        <fullName evidence="2">N-acetylmuramoyl-L-alanine amidase</fullName>
        <ecNumber evidence="2">3.5.1.28</ecNumber>
    </recommendedName>
</protein>
<dbReference type="Pfam" id="PF01520">
    <property type="entry name" value="Amidase_3"/>
    <property type="match status" value="1"/>
</dbReference>
<keyword evidence="3" id="KW-0378">Hydrolase</keyword>
<name>A0A9X2L4V8_9BACT</name>
<sequence>MTYRNHNSGLNMRIPHIYRALPLLFIFLFSFASVFAQTQLHRVSNTARSDGMGYVVRYHLTAPVDSFDILQPAPDLIQMVLYDEEIDTTGLELPEESEKLKEVRLYKLKYGYGIDIYLGNGAYYKSNAYLDQNGSDILVNLEVADQREVERYSQQFLARNWYEEIVDESALEVAPPDTAPKNDFYYDVKDKLRFDKIVIDPGHGGWDPGSIGYKGVKEKEITLAVAKKLGAYINEHLPDVEVVYTRTDDSYLGLAELGHFANLAEADLYVSIHCNSYRNQYVRGAEVYFLGLHKSDASFEVMKRENSVFKNETDKELTEEDLLVYELAHSGYIATSEKIAYMIEDQFKNRAQRKSRGVKQAGFQVLFEASMPAVLVELGFITNPAEQRFLTSDYGQSIMASAMFRAIRDYKVEYDQKQAYNTTSSSSNQK</sequence>
<dbReference type="InterPro" id="IPR050695">
    <property type="entry name" value="N-acetylmuramoyl_amidase_3"/>
</dbReference>
<comment type="caution">
    <text evidence="5">The sequence shown here is derived from an EMBL/GenBank/DDBJ whole genome shotgun (WGS) entry which is preliminary data.</text>
</comment>
<evidence type="ECO:0000256" key="1">
    <source>
        <dbReference type="ARBA" id="ARBA00001561"/>
    </source>
</evidence>
<evidence type="ECO:0000256" key="2">
    <source>
        <dbReference type="ARBA" id="ARBA00011901"/>
    </source>
</evidence>
<dbReference type="SUPFAM" id="SSF53187">
    <property type="entry name" value="Zn-dependent exopeptidases"/>
    <property type="match status" value="1"/>
</dbReference>
<evidence type="ECO:0000259" key="4">
    <source>
        <dbReference type="SMART" id="SM00646"/>
    </source>
</evidence>
<gene>
    <name evidence="5" type="ORF">NM125_12050</name>
</gene>
<evidence type="ECO:0000313" key="6">
    <source>
        <dbReference type="Proteomes" id="UP001139125"/>
    </source>
</evidence>
<dbReference type="Gene3D" id="3.40.630.40">
    <property type="entry name" value="Zn-dependent exopeptidases"/>
    <property type="match status" value="1"/>
</dbReference>
<dbReference type="GO" id="GO:0008745">
    <property type="term" value="F:N-acetylmuramoyl-L-alanine amidase activity"/>
    <property type="evidence" value="ECO:0007669"/>
    <property type="project" value="UniProtKB-EC"/>
</dbReference>
<dbReference type="AlphaFoldDB" id="A0A9X2L4V8"/>
<dbReference type="PANTHER" id="PTHR30404">
    <property type="entry name" value="N-ACETYLMURAMOYL-L-ALANINE AMIDASE"/>
    <property type="match status" value="1"/>
</dbReference>
<comment type="catalytic activity">
    <reaction evidence="1">
        <text>Hydrolyzes the link between N-acetylmuramoyl residues and L-amino acid residues in certain cell-wall glycopeptides.</text>
        <dbReference type="EC" id="3.5.1.28"/>
    </reaction>
</comment>
<dbReference type="GO" id="GO:0030288">
    <property type="term" value="C:outer membrane-bounded periplasmic space"/>
    <property type="evidence" value="ECO:0007669"/>
    <property type="project" value="TreeGrafter"/>
</dbReference>
<keyword evidence="6" id="KW-1185">Reference proteome</keyword>
<feature type="domain" description="MurNAc-LAA" evidence="4">
    <location>
        <begin position="258"/>
        <end position="408"/>
    </location>
</feature>
<evidence type="ECO:0000256" key="3">
    <source>
        <dbReference type="ARBA" id="ARBA00022801"/>
    </source>
</evidence>
<dbReference type="InterPro" id="IPR002508">
    <property type="entry name" value="MurNAc-LAA_cat"/>
</dbReference>
<dbReference type="CDD" id="cd02696">
    <property type="entry name" value="MurNAc-LAA"/>
    <property type="match status" value="1"/>
</dbReference>
<dbReference type="FunFam" id="3.40.630.40:FF:000005">
    <property type="entry name" value="N-acetylmuramoyl-L-alanine amidase (AmiA)"/>
    <property type="match status" value="1"/>
</dbReference>
<dbReference type="EC" id="3.5.1.28" evidence="2"/>
<accession>A0A9X2L4V8</accession>
<organism evidence="5 6">
    <name type="scientific">Gracilimonas sediminicola</name>
    <dbReference type="NCBI Taxonomy" id="2952158"/>
    <lineage>
        <taxon>Bacteria</taxon>
        <taxon>Pseudomonadati</taxon>
        <taxon>Balneolota</taxon>
        <taxon>Balneolia</taxon>
        <taxon>Balneolales</taxon>
        <taxon>Balneolaceae</taxon>
        <taxon>Gracilimonas</taxon>
    </lineage>
</organism>
<reference evidence="5" key="1">
    <citation type="submission" date="2022-06" db="EMBL/GenBank/DDBJ databases">
        <title>Gracilimonas sp. CAU 1638 isolated from sea sediment.</title>
        <authorList>
            <person name="Kim W."/>
        </authorList>
    </citation>
    <scope>NUCLEOTIDE SEQUENCE</scope>
    <source>
        <strain evidence="5">CAU 1638</strain>
    </source>
</reference>
<dbReference type="Proteomes" id="UP001139125">
    <property type="component" value="Unassembled WGS sequence"/>
</dbReference>
<proteinExistence type="predicted"/>
<dbReference type="PANTHER" id="PTHR30404:SF0">
    <property type="entry name" value="N-ACETYLMURAMOYL-L-ALANINE AMIDASE AMIC"/>
    <property type="match status" value="1"/>
</dbReference>
<evidence type="ECO:0000313" key="5">
    <source>
        <dbReference type="EMBL" id="MCP9292310.1"/>
    </source>
</evidence>
<dbReference type="RefSeq" id="WP_255135191.1">
    <property type="nucleotide sequence ID" value="NZ_JANDBC010000002.1"/>
</dbReference>
<dbReference type="EMBL" id="JANDBC010000002">
    <property type="protein sequence ID" value="MCP9292310.1"/>
    <property type="molecule type" value="Genomic_DNA"/>
</dbReference>
<dbReference type="GO" id="GO:0009253">
    <property type="term" value="P:peptidoglycan catabolic process"/>
    <property type="evidence" value="ECO:0007669"/>
    <property type="project" value="InterPro"/>
</dbReference>